<feature type="compositionally biased region" description="Polar residues" evidence="1">
    <location>
        <begin position="298"/>
        <end position="308"/>
    </location>
</feature>
<protein>
    <recommendedName>
        <fullName evidence="3">Synaptobrevin, longin-like domain protein</fullName>
    </recommendedName>
</protein>
<dbReference type="EMBL" id="BKCJ010006509">
    <property type="protein sequence ID" value="GEU72521.1"/>
    <property type="molecule type" value="Genomic_DNA"/>
</dbReference>
<gene>
    <name evidence="2" type="ORF">Tci_044499</name>
</gene>
<dbReference type="AlphaFoldDB" id="A0A6L2MEX5"/>
<feature type="compositionally biased region" description="Pro residues" evidence="1">
    <location>
        <begin position="282"/>
        <end position="295"/>
    </location>
</feature>
<feature type="compositionally biased region" description="Basic and acidic residues" evidence="1">
    <location>
        <begin position="380"/>
        <end position="391"/>
    </location>
</feature>
<comment type="caution">
    <text evidence="2">The sequence shown here is derived from an EMBL/GenBank/DDBJ whole genome shotgun (WGS) entry which is preliminary data.</text>
</comment>
<feature type="region of interest" description="Disordered" evidence="1">
    <location>
        <begin position="259"/>
        <end position="321"/>
    </location>
</feature>
<proteinExistence type="predicted"/>
<feature type="compositionally biased region" description="Basic and acidic residues" evidence="1">
    <location>
        <begin position="259"/>
        <end position="269"/>
    </location>
</feature>
<evidence type="ECO:0008006" key="3">
    <source>
        <dbReference type="Google" id="ProtNLM"/>
    </source>
</evidence>
<accession>A0A6L2MEX5</accession>
<evidence type="ECO:0000313" key="2">
    <source>
        <dbReference type="EMBL" id="GEU72521.1"/>
    </source>
</evidence>
<organism evidence="2">
    <name type="scientific">Tanacetum cinerariifolium</name>
    <name type="common">Dalmatian daisy</name>
    <name type="synonym">Chrysanthemum cinerariifolium</name>
    <dbReference type="NCBI Taxonomy" id="118510"/>
    <lineage>
        <taxon>Eukaryota</taxon>
        <taxon>Viridiplantae</taxon>
        <taxon>Streptophyta</taxon>
        <taxon>Embryophyta</taxon>
        <taxon>Tracheophyta</taxon>
        <taxon>Spermatophyta</taxon>
        <taxon>Magnoliopsida</taxon>
        <taxon>eudicotyledons</taxon>
        <taxon>Gunneridae</taxon>
        <taxon>Pentapetalae</taxon>
        <taxon>asterids</taxon>
        <taxon>campanulids</taxon>
        <taxon>Asterales</taxon>
        <taxon>Asteraceae</taxon>
        <taxon>Asteroideae</taxon>
        <taxon>Anthemideae</taxon>
        <taxon>Anthemidinae</taxon>
        <taxon>Tanacetum</taxon>
    </lineage>
</organism>
<name>A0A6L2MEX5_TANCI</name>
<sequence>MVAYLTKSDASKGFNQVIDFLNGSYIKYAITVSPNIYVSCIKQFWNIVAIKQVHDFTRLQALVGKKKVVIREAAIREVLRLDDAEGVDCLPNEEIFVELARMGYEKPSTKLTFYKAFFSSQWKFLIHTILQSISAKRTSRNEFSSAMASAVICLSTGRKFNFSKYIFDSMVRNVDSTSKFYMYPHFIQLLIRKQVGGLSTHTIKYTSPALTQKVFANMRRVGKGFSRVETHLFEGMLIEQEIEEGGDAEEHVEDVTADHTAAQRDDTAAHGEVPTVSQKPSIPSPTPPTPPPQPPQDLSLTSQVQHTPPQSPQKLKRRVKKLKKGNRVKVLKLQRLKRVGTSQRVDTSEDTVMDDASNQGRIINEMDKDDAVALMDDKDEDKKEEETKVDESAQEDEPVEVHEVVDVVTIAKLITKVDTAASETVTAASTTISAAEPQVPAATITDAPARVAAAPSRRRKGVVIRDPEEESTTSSIILVDTKSKDKGKGVMIEEPKPLKKKQQVEMDEEYARKLHAELNEDINWDVAIDHVKLKAKEDPAVQRYQAMKRKPQTEAQARRNMIMYLKNVTGFRLDYFKGMSYDDIRPIFEVKFNSNVDFLLKTKEQIEEE</sequence>
<feature type="region of interest" description="Disordered" evidence="1">
    <location>
        <begin position="338"/>
        <end position="399"/>
    </location>
</feature>
<reference evidence="2" key="1">
    <citation type="journal article" date="2019" name="Sci. Rep.">
        <title>Draft genome of Tanacetum cinerariifolium, the natural source of mosquito coil.</title>
        <authorList>
            <person name="Yamashiro T."/>
            <person name="Shiraishi A."/>
            <person name="Satake H."/>
            <person name="Nakayama K."/>
        </authorList>
    </citation>
    <scope>NUCLEOTIDE SEQUENCE</scope>
</reference>
<evidence type="ECO:0000256" key="1">
    <source>
        <dbReference type="SAM" id="MobiDB-lite"/>
    </source>
</evidence>